<keyword evidence="10" id="KW-1185">Reference proteome</keyword>
<feature type="transmembrane region" description="Helical" evidence="7">
    <location>
        <begin position="107"/>
        <end position="125"/>
    </location>
</feature>
<name>A0ABQ0EMN1_APOSI</name>
<evidence type="ECO:0000259" key="8">
    <source>
        <dbReference type="Pfam" id="PF00999"/>
    </source>
</evidence>
<feature type="transmembrane region" description="Helical" evidence="7">
    <location>
        <begin position="388"/>
        <end position="405"/>
    </location>
</feature>
<organism evidence="9 10">
    <name type="scientific">Apodemus speciosus</name>
    <name type="common">Large Japanese field mouse</name>
    <dbReference type="NCBI Taxonomy" id="105296"/>
    <lineage>
        <taxon>Eukaryota</taxon>
        <taxon>Metazoa</taxon>
        <taxon>Chordata</taxon>
        <taxon>Craniata</taxon>
        <taxon>Vertebrata</taxon>
        <taxon>Euteleostomi</taxon>
        <taxon>Mammalia</taxon>
        <taxon>Eutheria</taxon>
        <taxon>Euarchontoglires</taxon>
        <taxon>Glires</taxon>
        <taxon>Rodentia</taxon>
        <taxon>Myomorpha</taxon>
        <taxon>Muroidea</taxon>
        <taxon>Muridae</taxon>
        <taxon>Murinae</taxon>
        <taxon>Apodemus</taxon>
    </lineage>
</organism>
<feature type="transmembrane region" description="Helical" evidence="7">
    <location>
        <begin position="253"/>
        <end position="273"/>
    </location>
</feature>
<gene>
    <name evidence="9" type="ORF">APTSU1_000337200</name>
</gene>
<accession>A0ABQ0EMN1</accession>
<dbReference type="Pfam" id="PF00999">
    <property type="entry name" value="Na_H_Exchanger"/>
    <property type="match status" value="1"/>
</dbReference>
<protein>
    <submittedName>
        <fullName evidence="9">Sodium/hydrogen exchanger 9B1</fullName>
    </submittedName>
</protein>
<dbReference type="InterPro" id="IPR051843">
    <property type="entry name" value="CPA1_transporter"/>
</dbReference>
<dbReference type="InterPro" id="IPR006153">
    <property type="entry name" value="Cation/H_exchanger_TM"/>
</dbReference>
<feature type="domain" description="Cation/H+ exchanger transmembrane" evidence="8">
    <location>
        <begin position="153"/>
        <end position="374"/>
    </location>
</feature>
<comment type="similarity">
    <text evidence="2">Belongs to the monovalent cation:proton antiporter 1 (CPA1) transporter (TC 2.A.36) family.</text>
</comment>
<dbReference type="Proteomes" id="UP001623349">
    <property type="component" value="Unassembled WGS sequence"/>
</dbReference>
<dbReference type="PANTHER" id="PTHR31102:SF5">
    <property type="entry name" value="SLC9B1-LIKE PROTEIN SLC9B1P1-RELATED"/>
    <property type="match status" value="1"/>
</dbReference>
<evidence type="ECO:0000256" key="5">
    <source>
        <dbReference type="ARBA" id="ARBA00023136"/>
    </source>
</evidence>
<feature type="transmembrane region" description="Helical" evidence="7">
    <location>
        <begin position="417"/>
        <end position="439"/>
    </location>
</feature>
<feature type="compositionally biased region" description="Basic and acidic residues" evidence="6">
    <location>
        <begin position="23"/>
        <end position="92"/>
    </location>
</feature>
<evidence type="ECO:0000256" key="3">
    <source>
        <dbReference type="ARBA" id="ARBA00022692"/>
    </source>
</evidence>
<comment type="subcellular location">
    <subcellularLocation>
        <location evidence="1">Membrane</location>
        <topology evidence="1">Multi-pass membrane protein</topology>
    </subcellularLocation>
</comment>
<comment type="caution">
    <text evidence="9">The sequence shown here is derived from an EMBL/GenBank/DDBJ whole genome shotgun (WGS) entry which is preliminary data.</text>
</comment>
<evidence type="ECO:0000313" key="10">
    <source>
        <dbReference type="Proteomes" id="UP001623349"/>
    </source>
</evidence>
<feature type="region of interest" description="Disordered" evidence="6">
    <location>
        <begin position="1"/>
        <end position="96"/>
    </location>
</feature>
<reference evidence="9 10" key="1">
    <citation type="submission" date="2024-08" db="EMBL/GenBank/DDBJ databases">
        <title>The draft genome of Apodemus speciosus.</title>
        <authorList>
            <person name="Nabeshima K."/>
            <person name="Suzuki S."/>
            <person name="Onuma M."/>
        </authorList>
    </citation>
    <scope>NUCLEOTIDE SEQUENCE [LARGE SCALE GENOMIC DNA]</scope>
    <source>
        <strain evidence="9">IB14-021</strain>
    </source>
</reference>
<evidence type="ECO:0000256" key="2">
    <source>
        <dbReference type="ARBA" id="ARBA00007367"/>
    </source>
</evidence>
<proteinExistence type="inferred from homology"/>
<keyword evidence="5 7" id="KW-0472">Membrane</keyword>
<dbReference type="PANTHER" id="PTHR31102">
    <property type="match status" value="1"/>
</dbReference>
<sequence>MSEPNPESAKKDDHFQSSITVEMSKDPEETTEPEPKKSELKEPERKEPERKESERKEPAREVPERKETQTKETQTEKEGKETETKETKKETRSTNSFCPPRGIVNKTITDGVALIVLWTLLWALIGQEVLPGGNLFGLVVIFYSAFLGGKMLEVIRIPVVPPLPPLLGMLLAGFTIRNVPIIYEFVRIPTTWSSALRNTALTIILIRAGLGLDPQALKHLKGVCLRLSFGPCLFEACSAALFSHFIMNFPWQWGFLLGGAVSPAVVVPNMLTLQENGYGVEKGIPTLLVAASSMDDIVAITGFNTFLSIVFSSAHESSIISNVLSSLRDVLIGVLVGIVMGVFVQYFPSGDQCCQHIGLHGSGGLVTLVLSFMAAKRWAEEKIGIQKIVANTWNIFQPLLFGLVGTEVSVESLESKTIGMCITTLGLAVSVRILATFVLMSFANFRFKEKVFIALSWIPKATVQAVLGPLALETARVMAPHLESYAKNVMTVAFLAILITAPNGALIIGILGPKILEQSEVRVPLKVELSNFHN</sequence>
<feature type="transmembrane region" description="Helical" evidence="7">
    <location>
        <begin position="359"/>
        <end position="376"/>
    </location>
</feature>
<feature type="transmembrane region" description="Helical" evidence="7">
    <location>
        <begin position="164"/>
        <end position="183"/>
    </location>
</feature>
<evidence type="ECO:0000256" key="4">
    <source>
        <dbReference type="ARBA" id="ARBA00022989"/>
    </source>
</evidence>
<keyword evidence="4 7" id="KW-1133">Transmembrane helix</keyword>
<feature type="transmembrane region" description="Helical" evidence="7">
    <location>
        <begin position="131"/>
        <end position="152"/>
    </location>
</feature>
<evidence type="ECO:0000256" key="1">
    <source>
        <dbReference type="ARBA" id="ARBA00004141"/>
    </source>
</evidence>
<feature type="transmembrane region" description="Helical" evidence="7">
    <location>
        <begin position="330"/>
        <end position="347"/>
    </location>
</feature>
<evidence type="ECO:0000256" key="7">
    <source>
        <dbReference type="SAM" id="Phobius"/>
    </source>
</evidence>
<evidence type="ECO:0000256" key="6">
    <source>
        <dbReference type="SAM" id="MobiDB-lite"/>
    </source>
</evidence>
<evidence type="ECO:0000313" key="9">
    <source>
        <dbReference type="EMBL" id="GAB1288142.1"/>
    </source>
</evidence>
<dbReference type="EMBL" id="BAAFST010000003">
    <property type="protein sequence ID" value="GAB1288142.1"/>
    <property type="molecule type" value="Genomic_DNA"/>
</dbReference>
<keyword evidence="3 7" id="KW-0812">Transmembrane</keyword>
<feature type="transmembrane region" description="Helical" evidence="7">
    <location>
        <begin position="492"/>
        <end position="512"/>
    </location>
</feature>